<dbReference type="EMBL" id="LABZ01000099">
    <property type="protein sequence ID" value="KMO40241.1"/>
    <property type="molecule type" value="Genomic_DNA"/>
</dbReference>
<evidence type="ECO:0000256" key="1">
    <source>
        <dbReference type="ARBA" id="ARBA00023224"/>
    </source>
</evidence>
<dbReference type="PROSITE" id="PS50111">
    <property type="entry name" value="CHEMOTAXIS_TRANSDUC_2"/>
    <property type="match status" value="1"/>
</dbReference>
<keyword evidence="4" id="KW-0472">Membrane</keyword>
<dbReference type="InterPro" id="IPR004089">
    <property type="entry name" value="MCPsignal_dom"/>
</dbReference>
<comment type="similarity">
    <text evidence="2">Belongs to the methyl-accepting chemotaxis (MCP) protein family.</text>
</comment>
<name>A0A0J6VM43_9HYPH</name>
<comment type="caution">
    <text evidence="7">The sequence shown here is derived from an EMBL/GenBank/DDBJ whole genome shotgun (WGS) entry which is preliminary data.</text>
</comment>
<dbReference type="AlphaFoldDB" id="A0A0J6VM43"/>
<dbReference type="Gene3D" id="6.10.340.10">
    <property type="match status" value="1"/>
</dbReference>
<evidence type="ECO:0000259" key="5">
    <source>
        <dbReference type="PROSITE" id="PS50111"/>
    </source>
</evidence>
<dbReference type="Gene3D" id="1.10.287.950">
    <property type="entry name" value="Methyl-accepting chemotaxis protein"/>
    <property type="match status" value="1"/>
</dbReference>
<gene>
    <name evidence="7" type="ORF">VQ03_14525</name>
</gene>
<evidence type="ECO:0008006" key="9">
    <source>
        <dbReference type="Google" id="ProtNLM"/>
    </source>
</evidence>
<evidence type="ECO:0000256" key="2">
    <source>
        <dbReference type="ARBA" id="ARBA00029447"/>
    </source>
</evidence>
<dbReference type="SMART" id="SM00304">
    <property type="entry name" value="HAMP"/>
    <property type="match status" value="1"/>
</dbReference>
<dbReference type="RefSeq" id="WP_048451594.1">
    <property type="nucleotide sequence ID" value="NZ_LABZ01000099.1"/>
</dbReference>
<keyword evidence="1 3" id="KW-0807">Transducer</keyword>
<evidence type="ECO:0000313" key="7">
    <source>
        <dbReference type="EMBL" id="KMO40241.1"/>
    </source>
</evidence>
<dbReference type="Pfam" id="PF00672">
    <property type="entry name" value="HAMP"/>
    <property type="match status" value="1"/>
</dbReference>
<sequence length="699" mass="73184">MKDVMSVKTRLIGIILALGLAVLGFAGTSLLAAWREAENAAHAQNLAKLDSVLTRGMNNVRYERGATTSALTLEAAGAAPTLTDMAARRKSVDEALSSATGLTRSSLSGESTLDLSVIADLYQRWTQTRRDVDDALTRPVSARDLALTRKVGEQALDLQRSIEALIAKTEKRIREVDTRFSNLLRVRQLGWEARSSAGSATVIVIDVLAKGQVIAPNQLIELHALERETKFIFQMMQGIVESMNGREPLKLAIRTAQSRYFDGVLADRTRTIVPALSDKSLERTPVDAYRTQFNPGLDQLAEIVLTSVSELDAMAQATADEARRHLLWQALLCLSALVLVVGGVIWVVRGVVNPITAMTGIMARLARADLGTEIPFRQRRDEIGAMAAAVQVFKDNLIRTRQLEEETALARASAEEQRKRAMREMADGFEAAVGNVIAMVSSSASDLQATASTMSGTAAATAAQSTAVAAAAEEAASNVTTVAAAAEELGSSVREIGRQVSGSAELAHRAVAEADQTGALVQELSGAVSRIGDVIGLISSIAEQTNLLALNATIEAARAGAAGKGFAVVAGEVKALAGQTARATSEISAQIEQIQASTGQAVASIGGITARIREINAVAASIAAAVEQQGAATQEIVRNVSHAAAGAGEVTGNIAGVAGAAEETGAAASEVLAASSALSRQSEHLTAEVDRFLATVRAA</sequence>
<dbReference type="GO" id="GO:0016020">
    <property type="term" value="C:membrane"/>
    <property type="evidence" value="ECO:0007669"/>
    <property type="project" value="InterPro"/>
</dbReference>
<dbReference type="CDD" id="cd06225">
    <property type="entry name" value="HAMP"/>
    <property type="match status" value="1"/>
</dbReference>
<dbReference type="Proteomes" id="UP000036449">
    <property type="component" value="Unassembled WGS sequence"/>
</dbReference>
<keyword evidence="4" id="KW-0812">Transmembrane</keyword>
<dbReference type="Pfam" id="PF00015">
    <property type="entry name" value="MCPsignal"/>
    <property type="match status" value="1"/>
</dbReference>
<evidence type="ECO:0000256" key="4">
    <source>
        <dbReference type="SAM" id="Phobius"/>
    </source>
</evidence>
<accession>A0A0J6VM43</accession>
<evidence type="ECO:0000256" key="3">
    <source>
        <dbReference type="PROSITE-ProRule" id="PRU00284"/>
    </source>
</evidence>
<dbReference type="InterPro" id="IPR003660">
    <property type="entry name" value="HAMP_dom"/>
</dbReference>
<proteinExistence type="inferred from homology"/>
<dbReference type="PANTHER" id="PTHR32089">
    <property type="entry name" value="METHYL-ACCEPTING CHEMOTAXIS PROTEIN MCPB"/>
    <property type="match status" value="1"/>
</dbReference>
<keyword evidence="8" id="KW-1185">Reference proteome</keyword>
<dbReference type="PATRIC" id="fig|1187852.3.peg.6992"/>
<protein>
    <recommendedName>
        <fullName evidence="9">Chemotaxis protein</fullName>
    </recommendedName>
</protein>
<dbReference type="GO" id="GO:0007165">
    <property type="term" value="P:signal transduction"/>
    <property type="evidence" value="ECO:0007669"/>
    <property type="project" value="UniProtKB-KW"/>
</dbReference>
<reference evidence="7 8" key="1">
    <citation type="submission" date="2015-03" db="EMBL/GenBank/DDBJ databases">
        <title>Genome sequencing of Methylobacterium tarhaniae DSM 25844.</title>
        <authorList>
            <person name="Chaudhry V."/>
            <person name="Patil P.B."/>
        </authorList>
    </citation>
    <scope>NUCLEOTIDE SEQUENCE [LARGE SCALE GENOMIC DNA]</scope>
    <source>
        <strain evidence="7 8">DSM 25844</strain>
    </source>
</reference>
<dbReference type="SMART" id="SM00283">
    <property type="entry name" value="MA"/>
    <property type="match status" value="1"/>
</dbReference>
<feature type="domain" description="HAMP" evidence="6">
    <location>
        <begin position="349"/>
        <end position="402"/>
    </location>
</feature>
<dbReference type="PROSITE" id="PS50885">
    <property type="entry name" value="HAMP"/>
    <property type="match status" value="1"/>
</dbReference>
<evidence type="ECO:0000313" key="8">
    <source>
        <dbReference type="Proteomes" id="UP000036449"/>
    </source>
</evidence>
<feature type="domain" description="Methyl-accepting transducer" evidence="5">
    <location>
        <begin position="436"/>
        <end position="679"/>
    </location>
</feature>
<dbReference type="OrthoDB" id="3289104at2"/>
<dbReference type="PANTHER" id="PTHR32089:SF112">
    <property type="entry name" value="LYSOZYME-LIKE PROTEIN-RELATED"/>
    <property type="match status" value="1"/>
</dbReference>
<organism evidence="7 8">
    <name type="scientific">Methylobacterium tarhaniae</name>
    <dbReference type="NCBI Taxonomy" id="1187852"/>
    <lineage>
        <taxon>Bacteria</taxon>
        <taxon>Pseudomonadati</taxon>
        <taxon>Pseudomonadota</taxon>
        <taxon>Alphaproteobacteria</taxon>
        <taxon>Hyphomicrobiales</taxon>
        <taxon>Methylobacteriaceae</taxon>
        <taxon>Methylobacterium</taxon>
    </lineage>
</organism>
<keyword evidence="4" id="KW-1133">Transmembrane helix</keyword>
<evidence type="ECO:0000259" key="6">
    <source>
        <dbReference type="PROSITE" id="PS50885"/>
    </source>
</evidence>
<dbReference type="SUPFAM" id="SSF58104">
    <property type="entry name" value="Methyl-accepting chemotaxis protein (MCP) signaling domain"/>
    <property type="match status" value="1"/>
</dbReference>
<feature type="transmembrane region" description="Helical" evidence="4">
    <location>
        <begin position="326"/>
        <end position="348"/>
    </location>
</feature>